<feature type="transmembrane region" description="Helical" evidence="8">
    <location>
        <begin position="88"/>
        <end position="106"/>
    </location>
</feature>
<organism evidence="10 11">
    <name type="scientific">Leucobacter allii</name>
    <dbReference type="NCBI Taxonomy" id="2932247"/>
    <lineage>
        <taxon>Bacteria</taxon>
        <taxon>Bacillati</taxon>
        <taxon>Actinomycetota</taxon>
        <taxon>Actinomycetes</taxon>
        <taxon>Micrococcales</taxon>
        <taxon>Microbacteriaceae</taxon>
        <taxon>Leucobacter</taxon>
    </lineage>
</organism>
<feature type="transmembrane region" description="Helical" evidence="8">
    <location>
        <begin position="27"/>
        <end position="46"/>
    </location>
</feature>
<proteinExistence type="predicted"/>
<reference evidence="10 11" key="1">
    <citation type="submission" date="2022-04" db="EMBL/GenBank/DDBJ databases">
        <title>Leucobacter sp. isolated from rhizosphere of garlic.</title>
        <authorList>
            <person name="Won M."/>
            <person name="Lee C.-M."/>
            <person name="Woen H.-Y."/>
            <person name="Kwon S.-W."/>
        </authorList>
    </citation>
    <scope>NUCLEOTIDE SEQUENCE [LARGE SCALE GENOMIC DNA]</scope>
    <source>
        <strain evidence="10 11">H21R-40</strain>
    </source>
</reference>
<comment type="subcellular location">
    <subcellularLocation>
        <location evidence="1">Cell membrane</location>
        <topology evidence="1">Multi-pass membrane protein</topology>
    </subcellularLocation>
</comment>
<feature type="transmembrane region" description="Helical" evidence="8">
    <location>
        <begin position="157"/>
        <end position="179"/>
    </location>
</feature>
<evidence type="ECO:0000259" key="9">
    <source>
        <dbReference type="PROSITE" id="PS50850"/>
    </source>
</evidence>
<feature type="transmembrane region" description="Helical" evidence="8">
    <location>
        <begin position="277"/>
        <end position="300"/>
    </location>
</feature>
<gene>
    <name evidence="10" type="ORF">MUN78_13455</name>
</gene>
<evidence type="ECO:0000256" key="2">
    <source>
        <dbReference type="ARBA" id="ARBA00022448"/>
    </source>
</evidence>
<dbReference type="PROSITE" id="PS50850">
    <property type="entry name" value="MFS"/>
    <property type="match status" value="1"/>
</dbReference>
<dbReference type="InterPro" id="IPR036259">
    <property type="entry name" value="MFS_trans_sf"/>
</dbReference>
<keyword evidence="6 8" id="KW-0472">Membrane</keyword>
<feature type="transmembrane region" description="Helical" evidence="8">
    <location>
        <begin position="236"/>
        <end position="257"/>
    </location>
</feature>
<evidence type="ECO:0000313" key="10">
    <source>
        <dbReference type="EMBL" id="UOQ56670.1"/>
    </source>
</evidence>
<dbReference type="PANTHER" id="PTHR43045">
    <property type="entry name" value="SHIKIMATE TRANSPORTER"/>
    <property type="match status" value="1"/>
</dbReference>
<accession>A0ABY4FJC6</accession>
<feature type="transmembrane region" description="Helical" evidence="8">
    <location>
        <begin position="52"/>
        <end position="76"/>
    </location>
</feature>
<dbReference type="Proteomes" id="UP000831786">
    <property type="component" value="Chromosome"/>
</dbReference>
<dbReference type="RefSeq" id="WP_244727071.1">
    <property type="nucleotide sequence ID" value="NZ_CP095045.1"/>
</dbReference>
<dbReference type="InterPro" id="IPR005828">
    <property type="entry name" value="MFS_sugar_transport-like"/>
</dbReference>
<feature type="transmembrane region" description="Helical" evidence="8">
    <location>
        <begin position="307"/>
        <end position="326"/>
    </location>
</feature>
<feature type="region of interest" description="Disordered" evidence="7">
    <location>
        <begin position="428"/>
        <end position="456"/>
    </location>
</feature>
<evidence type="ECO:0000256" key="3">
    <source>
        <dbReference type="ARBA" id="ARBA00022475"/>
    </source>
</evidence>
<sequence>MSAEPHVSRSTEAKTAVATFVGTAIEWYDFFIFGTAAALAFGPVFFPEATPAVGLLASFATFWVGFIARPIGGLIFGHLGDTLGRRGTLVATLLIMGVATTAIGLLPGYATIGIWAPILLVVLRAVQGLGLGGEWGGAVTMATENAPEKRRGLAGSWVQQGSPMGSILATLVFLSVGALPDEQFLSWGWRIPFLASSLLVLVALIARVTVEETPSFTRMRAEQTVAKAPIAEAFRIAPVAILLGMGASAIGIAAAYFNNTFSLAWATTELGVDRTTMLNILLIIAVVQFVVQPLAALIAHRIGMARFMSIMLCAGLLTTIPTYLLIATGEPVLITAGLALSTISGAAYFALLAGFLADAFPPRVRYSGLSIAYQLSATIVGGATPLVAQSLLNAFGGAVWGVAGYHLVLLAITLLCVVALARHVRRGREQGSGPSGAVLPDPAPTAARAGSERPDA</sequence>
<feature type="domain" description="Major facilitator superfamily (MFS) profile" evidence="9">
    <location>
        <begin position="15"/>
        <end position="425"/>
    </location>
</feature>
<keyword evidence="4 8" id="KW-0812">Transmembrane</keyword>
<evidence type="ECO:0000256" key="6">
    <source>
        <dbReference type="ARBA" id="ARBA00023136"/>
    </source>
</evidence>
<feature type="transmembrane region" description="Helical" evidence="8">
    <location>
        <begin position="369"/>
        <end position="392"/>
    </location>
</feature>
<dbReference type="CDD" id="cd17369">
    <property type="entry name" value="MFS_ShiA_like"/>
    <property type="match status" value="1"/>
</dbReference>
<feature type="transmembrane region" description="Helical" evidence="8">
    <location>
        <begin position="191"/>
        <end position="210"/>
    </location>
</feature>
<evidence type="ECO:0000256" key="7">
    <source>
        <dbReference type="SAM" id="MobiDB-lite"/>
    </source>
</evidence>
<evidence type="ECO:0000256" key="4">
    <source>
        <dbReference type="ARBA" id="ARBA00022692"/>
    </source>
</evidence>
<keyword evidence="2" id="KW-0813">Transport</keyword>
<evidence type="ECO:0000256" key="1">
    <source>
        <dbReference type="ARBA" id="ARBA00004651"/>
    </source>
</evidence>
<name>A0ABY4FJC6_9MICO</name>
<dbReference type="SUPFAM" id="SSF103473">
    <property type="entry name" value="MFS general substrate transporter"/>
    <property type="match status" value="1"/>
</dbReference>
<evidence type="ECO:0000256" key="8">
    <source>
        <dbReference type="SAM" id="Phobius"/>
    </source>
</evidence>
<keyword evidence="3" id="KW-1003">Cell membrane</keyword>
<dbReference type="PANTHER" id="PTHR43045:SF2">
    <property type="entry name" value="INNER MEMBRANE METABOLITE TRANSPORT PROTEIN YHJE"/>
    <property type="match status" value="1"/>
</dbReference>
<evidence type="ECO:0000256" key="5">
    <source>
        <dbReference type="ARBA" id="ARBA00022989"/>
    </source>
</evidence>
<dbReference type="InterPro" id="IPR020846">
    <property type="entry name" value="MFS_dom"/>
</dbReference>
<evidence type="ECO:0000313" key="11">
    <source>
        <dbReference type="Proteomes" id="UP000831786"/>
    </source>
</evidence>
<dbReference type="EMBL" id="CP095045">
    <property type="protein sequence ID" value="UOQ56670.1"/>
    <property type="molecule type" value="Genomic_DNA"/>
</dbReference>
<keyword evidence="5 8" id="KW-1133">Transmembrane helix</keyword>
<dbReference type="Gene3D" id="1.20.1250.20">
    <property type="entry name" value="MFS general substrate transporter like domains"/>
    <property type="match status" value="2"/>
</dbReference>
<protein>
    <submittedName>
        <fullName evidence="10">MHS family MFS transporter</fullName>
    </submittedName>
</protein>
<feature type="transmembrane region" description="Helical" evidence="8">
    <location>
        <begin position="112"/>
        <end position="136"/>
    </location>
</feature>
<dbReference type="Pfam" id="PF00083">
    <property type="entry name" value="Sugar_tr"/>
    <property type="match status" value="1"/>
</dbReference>
<feature type="transmembrane region" description="Helical" evidence="8">
    <location>
        <begin position="398"/>
        <end position="421"/>
    </location>
</feature>
<feature type="transmembrane region" description="Helical" evidence="8">
    <location>
        <begin position="332"/>
        <end position="357"/>
    </location>
</feature>
<keyword evidence="11" id="KW-1185">Reference proteome</keyword>